<evidence type="ECO:0000313" key="2">
    <source>
        <dbReference type="EMBL" id="ANG63555.1"/>
    </source>
</evidence>
<organism evidence="2 3">
    <name type="scientific">Marinobacterium aestuarii</name>
    <dbReference type="NCBI Taxonomy" id="1821621"/>
    <lineage>
        <taxon>Bacteria</taxon>
        <taxon>Pseudomonadati</taxon>
        <taxon>Pseudomonadota</taxon>
        <taxon>Gammaproteobacteria</taxon>
        <taxon>Oceanospirillales</taxon>
        <taxon>Oceanospirillaceae</taxon>
        <taxon>Marinobacterium</taxon>
    </lineage>
</organism>
<dbReference type="InterPro" id="IPR036237">
    <property type="entry name" value="Xyl_isomerase-like_sf"/>
</dbReference>
<protein>
    <submittedName>
        <fullName evidence="2">Xylose isomerase</fullName>
    </submittedName>
</protein>
<keyword evidence="2" id="KW-0413">Isomerase</keyword>
<dbReference type="InterPro" id="IPR014621">
    <property type="entry name" value="UCP036778_sugar_epimerase"/>
</dbReference>
<dbReference type="RefSeq" id="WP_067383781.1">
    <property type="nucleotide sequence ID" value="NZ_CP015839.1"/>
</dbReference>
<gene>
    <name evidence="2" type="ORF">A8C75_14450</name>
</gene>
<dbReference type="InterPro" id="IPR050312">
    <property type="entry name" value="IolE/XylAMocC-like"/>
</dbReference>
<evidence type="ECO:0000313" key="3">
    <source>
        <dbReference type="Proteomes" id="UP000078070"/>
    </source>
</evidence>
<proteinExistence type="predicted"/>
<accession>A0A1A9F078</accession>
<reference evidence="2 3" key="2">
    <citation type="journal article" date="2018" name="Int. J. Syst. Evol. Microbiol.">
        <title>Marinobacterium aestuarii sp. nov., a benzene-degrading marine bacterium isolated from estuary sediment.</title>
        <authorList>
            <person name="Bae S.S."/>
            <person name="Jung J."/>
            <person name="Chung D."/>
            <person name="Baek K."/>
        </authorList>
    </citation>
    <scope>NUCLEOTIDE SEQUENCE [LARGE SCALE GENOMIC DNA]</scope>
    <source>
        <strain evidence="2 3">ST58-10</strain>
    </source>
</reference>
<reference evidence="3" key="1">
    <citation type="submission" date="2016-05" db="EMBL/GenBank/DDBJ databases">
        <authorList>
            <person name="Baek K."/>
            <person name="Yang S.-J."/>
        </authorList>
    </citation>
    <scope>NUCLEOTIDE SEQUENCE [LARGE SCALE GENOMIC DNA]</scope>
    <source>
        <strain evidence="3">ST58-10</strain>
    </source>
</reference>
<dbReference type="Pfam" id="PF01261">
    <property type="entry name" value="AP_endonuc_2"/>
    <property type="match status" value="1"/>
</dbReference>
<name>A0A1A9F078_9GAMM</name>
<keyword evidence="3" id="KW-1185">Reference proteome</keyword>
<dbReference type="KEGG" id="mars:A8C75_14450"/>
<dbReference type="Gene3D" id="3.20.20.150">
    <property type="entry name" value="Divalent-metal-dependent TIM barrel enzymes"/>
    <property type="match status" value="1"/>
</dbReference>
<sequence>MQPLKFSLNHMVAPSMTAFELLDAAKALGLKAVELRNDVQHNSVTELENARAIGARAEELDIEILSINALYPFNIWNEERAEAAENLAQLASACGAKGLVMCPLNDGAYKATDAQKAAGLLEALTAIKPILEKYNLKGFVEPLGFPISSLRLKQDAVAAIKALDAEDRFGLVHDTFHHQGAAETEFFPQHTGLVHISGVEDVAISFNDMLDGHRVLVGPKDRLGNVGQIRALLAGGYSGYISFEPFSSEVTGLAEPLVALEQSIRYISQRLDAA</sequence>
<dbReference type="EMBL" id="CP015839">
    <property type="protein sequence ID" value="ANG63555.1"/>
    <property type="molecule type" value="Genomic_DNA"/>
</dbReference>
<dbReference type="PIRSF" id="PIRSF036778">
    <property type="entry name" value="UCP036778"/>
    <property type="match status" value="1"/>
</dbReference>
<dbReference type="STRING" id="1821621.A8C75_14450"/>
<dbReference type="Proteomes" id="UP000078070">
    <property type="component" value="Chromosome"/>
</dbReference>
<feature type="domain" description="Xylose isomerase-like TIM barrel" evidence="1">
    <location>
        <begin position="22"/>
        <end position="267"/>
    </location>
</feature>
<dbReference type="PANTHER" id="PTHR12110">
    <property type="entry name" value="HYDROXYPYRUVATE ISOMERASE"/>
    <property type="match status" value="1"/>
</dbReference>
<dbReference type="InterPro" id="IPR013022">
    <property type="entry name" value="Xyl_isomerase-like_TIM-brl"/>
</dbReference>
<dbReference type="OrthoDB" id="2274384at2"/>
<evidence type="ECO:0000259" key="1">
    <source>
        <dbReference type="Pfam" id="PF01261"/>
    </source>
</evidence>
<dbReference type="GO" id="GO:0016853">
    <property type="term" value="F:isomerase activity"/>
    <property type="evidence" value="ECO:0007669"/>
    <property type="project" value="UniProtKB-KW"/>
</dbReference>
<dbReference type="SUPFAM" id="SSF51658">
    <property type="entry name" value="Xylose isomerase-like"/>
    <property type="match status" value="1"/>
</dbReference>
<dbReference type="AlphaFoldDB" id="A0A1A9F078"/>